<sequence>MVKMKGFLCEQRNLTVKVWDCKVQQLVEFQVNPDKDLVVGQFYFILNNMWKPNDPVEVFGNDLNFALDDGRVTARSWAVRFKSSDIPDEFRDQYRNVVWSPYLGILRVGSEQLSGMFEEDQKRWVTAVYNPRGRDNVFELQSVQEVNLDAELKRMPWIPEPDWRDQVHPSALVRMNGYISTSYQVRFALCIDTDVVNTAYNKSKPGSVLKTNVFFCLEFGLYRCHKGGRVGHWYDHAVIDLRRRENGSTMTLYHAVTAIHPRCIPNPLPTLVRGGILKFELEFLYDNADFVDADAGSQPNTVKKEVSIWNRYLGRIEVPQHWAEWIVATICHHLSFEEENGSPDKGIQINAILKLRSNYIDFKNMYPMEGFFALHEVNQIKFKKSGLIIWQSTP</sequence>
<evidence type="ECO:0000259" key="2">
    <source>
        <dbReference type="Pfam" id="PF23047"/>
    </source>
</evidence>
<dbReference type="eggNOG" id="ENOG502TM2V">
    <property type="taxonomic scope" value="Eukaryota"/>
</dbReference>
<dbReference type="EMBL" id="GL379867">
    <property type="protein sequence ID" value="EGT58321.1"/>
    <property type="molecule type" value="Genomic_DNA"/>
</dbReference>
<reference evidence="5" key="1">
    <citation type="submission" date="2011-07" db="EMBL/GenBank/DDBJ databases">
        <authorList>
            <consortium name="Caenorhabditis brenneri Sequencing and Analysis Consortium"/>
            <person name="Wilson R.K."/>
        </authorList>
    </citation>
    <scope>NUCLEOTIDE SEQUENCE [LARGE SCALE GENOMIC DNA]</scope>
    <source>
        <strain evidence="5">PB2801</strain>
    </source>
</reference>
<name>G0NDC8_CAEBE</name>
<accession>G0NDC8</accession>
<feature type="domain" description="DUF7038" evidence="2">
    <location>
        <begin position="69"/>
        <end position="160"/>
    </location>
</feature>
<gene>
    <name evidence="4" type="ORF">CAEBREN_00145</name>
</gene>
<dbReference type="Proteomes" id="UP000008068">
    <property type="component" value="Unassembled WGS sequence"/>
</dbReference>
<feature type="domain" description="DUF7037" evidence="1">
    <location>
        <begin position="3"/>
        <end position="47"/>
    </location>
</feature>
<evidence type="ECO:0000259" key="3">
    <source>
        <dbReference type="Pfam" id="PF23051"/>
    </source>
</evidence>
<protein>
    <submittedName>
        <fullName evidence="4">Uncharacterized protein</fullName>
    </submittedName>
</protein>
<dbReference type="HOGENOM" id="CLU_700630_0_0_1"/>
<dbReference type="OMA" id="INICNDY"/>
<dbReference type="InParanoid" id="G0NDC8"/>
<dbReference type="InterPro" id="IPR055468">
    <property type="entry name" value="DUF7040"/>
</dbReference>
<feature type="domain" description="DUF7040" evidence="3">
    <location>
        <begin position="278"/>
        <end position="382"/>
    </location>
</feature>
<dbReference type="InterPro" id="IPR055466">
    <property type="entry name" value="DUF7038"/>
</dbReference>
<dbReference type="Pfam" id="PF23051">
    <property type="entry name" value="DUF7040"/>
    <property type="match status" value="1"/>
</dbReference>
<evidence type="ECO:0000259" key="1">
    <source>
        <dbReference type="Pfam" id="PF23045"/>
    </source>
</evidence>
<dbReference type="AlphaFoldDB" id="G0NDC8"/>
<keyword evidence="5" id="KW-1185">Reference proteome</keyword>
<dbReference type="InterPro" id="IPR055465">
    <property type="entry name" value="DUF7037"/>
</dbReference>
<evidence type="ECO:0000313" key="4">
    <source>
        <dbReference type="EMBL" id="EGT58321.1"/>
    </source>
</evidence>
<dbReference type="Pfam" id="PF23047">
    <property type="entry name" value="DUF7038"/>
    <property type="match status" value="1"/>
</dbReference>
<evidence type="ECO:0000313" key="5">
    <source>
        <dbReference type="Proteomes" id="UP000008068"/>
    </source>
</evidence>
<organism evidence="5">
    <name type="scientific">Caenorhabditis brenneri</name>
    <name type="common">Nematode worm</name>
    <dbReference type="NCBI Taxonomy" id="135651"/>
    <lineage>
        <taxon>Eukaryota</taxon>
        <taxon>Metazoa</taxon>
        <taxon>Ecdysozoa</taxon>
        <taxon>Nematoda</taxon>
        <taxon>Chromadorea</taxon>
        <taxon>Rhabditida</taxon>
        <taxon>Rhabditina</taxon>
        <taxon>Rhabditomorpha</taxon>
        <taxon>Rhabditoidea</taxon>
        <taxon>Rhabditidae</taxon>
        <taxon>Peloderinae</taxon>
        <taxon>Caenorhabditis</taxon>
    </lineage>
</organism>
<dbReference type="Pfam" id="PF23045">
    <property type="entry name" value="DUF7037"/>
    <property type="match status" value="1"/>
</dbReference>
<proteinExistence type="predicted"/>